<sequence length="531" mass="60520">MSDSESEGESWTEVLDPESHHTFGHQPCLDLFSQTVCPSSQACLTHMRDQHQFDLKAWVVELNLTHSPLEVIQWINFLRTQRPSVAQLRGLVSERPWRQACYMKPFLKDDPLLMMDFEEDEDEAMPGLVGDFQAQTQLASAVPQPVQCTSDLVSFKSQEWCQFLKAHETLALALREKEERIQDMLQAMNQMKITAQNLIQGDLPTPDPAQSDQRTHDESYAGSYAHFGIHHEMLSDRIRTQAYRDAIEKNARSHIHGREVLDLGCGTGILSMFCARAGARSVIGVDMSDIVHQAMEIVHENGLGQQIRLIKGKLEEASLDDAQFDVIVSEWMGYFLLFEGMLDSVIMARNKYLRKGGKVLPNRCTMHLVGVSDRQRYSETVEYWRDVYGFKMSCMKDPVVVEGSVEVVKNEFIASQPALIHELDLATCEITDTEFETKFEMAILRDCELTSVAGYFDSFFDLEDEPVMFTTGPHGTPTHWKQTVFYLKERMPVKEGQILTGRIKVTRPSNDVRSLHVKLTLGDREQIFTVE</sequence>
<dbReference type="InterPro" id="IPR025799">
    <property type="entry name" value="Arg_MeTrfase"/>
</dbReference>
<keyword evidence="4 7" id="KW-0949">S-adenosyl-L-methionine</keyword>
<dbReference type="EC" id="2.1.1.319" evidence="1"/>
<dbReference type="EMBL" id="VCGU01000005">
    <property type="protein sequence ID" value="TRY75107.1"/>
    <property type="molecule type" value="Genomic_DNA"/>
</dbReference>
<dbReference type="CDD" id="cd02440">
    <property type="entry name" value="AdoMet_MTases"/>
    <property type="match status" value="1"/>
</dbReference>
<dbReference type="AlphaFoldDB" id="A0A553PBQ2"/>
<evidence type="ECO:0000256" key="4">
    <source>
        <dbReference type="ARBA" id="ARBA00022691"/>
    </source>
</evidence>
<comment type="catalytic activity">
    <reaction evidence="6">
        <text>L-arginyl-[protein] + S-adenosyl-L-methionine = N(omega)-methyl-L-arginyl-[protein] + S-adenosyl-L-homocysteine + H(+)</text>
        <dbReference type="Rhea" id="RHEA:48100"/>
        <dbReference type="Rhea" id="RHEA-COMP:10532"/>
        <dbReference type="Rhea" id="RHEA-COMP:11990"/>
        <dbReference type="ChEBI" id="CHEBI:15378"/>
        <dbReference type="ChEBI" id="CHEBI:29965"/>
        <dbReference type="ChEBI" id="CHEBI:57856"/>
        <dbReference type="ChEBI" id="CHEBI:59789"/>
        <dbReference type="ChEBI" id="CHEBI:65280"/>
    </reaction>
    <physiologicalReaction direction="left-to-right" evidence="6">
        <dbReference type="Rhea" id="RHEA:48101"/>
    </physiologicalReaction>
</comment>
<dbReference type="PANTHER" id="PTHR11006:SF53">
    <property type="entry name" value="PROTEIN ARGININE N-METHYLTRANSFERASE 3"/>
    <property type="match status" value="1"/>
</dbReference>
<accession>A0A553PBQ2</accession>
<dbReference type="InterPro" id="IPR055135">
    <property type="entry name" value="PRMT_dom"/>
</dbReference>
<comment type="caution">
    <text evidence="11">The sequence shown here is derived from an EMBL/GenBank/DDBJ whole genome shotgun (WGS) entry which is preliminary data.</text>
</comment>
<keyword evidence="2 7" id="KW-0489">Methyltransferase</keyword>
<evidence type="ECO:0000256" key="6">
    <source>
        <dbReference type="ARBA" id="ARBA00049303"/>
    </source>
</evidence>
<dbReference type="GO" id="GO:0032259">
    <property type="term" value="P:methylation"/>
    <property type="evidence" value="ECO:0007669"/>
    <property type="project" value="UniProtKB-KW"/>
</dbReference>
<evidence type="ECO:0000256" key="5">
    <source>
        <dbReference type="ARBA" id="ARBA00047384"/>
    </source>
</evidence>
<protein>
    <recommendedName>
        <fullName evidence="1">type I protein arginine methyltransferase</fullName>
        <ecNumber evidence="1">2.1.1.319</ecNumber>
    </recommendedName>
</protein>
<dbReference type="FunFam" id="3.40.50.150:FF:000003">
    <property type="entry name" value="Blast:Protein arginine N-methyltransferase 1"/>
    <property type="match status" value="1"/>
</dbReference>
<dbReference type="SUPFAM" id="SSF53335">
    <property type="entry name" value="S-adenosyl-L-methionine-dependent methyltransferases"/>
    <property type="match status" value="1"/>
</dbReference>
<feature type="domain" description="Methyltransferase" evidence="9">
    <location>
        <begin position="260"/>
        <end position="357"/>
    </location>
</feature>
<evidence type="ECO:0000259" key="9">
    <source>
        <dbReference type="Pfam" id="PF13649"/>
    </source>
</evidence>
<evidence type="ECO:0000313" key="11">
    <source>
        <dbReference type="EMBL" id="TRY75107.1"/>
    </source>
</evidence>
<dbReference type="GO" id="GO:0035242">
    <property type="term" value="F:protein-arginine omega-N asymmetric methyltransferase activity"/>
    <property type="evidence" value="ECO:0007669"/>
    <property type="project" value="UniProtKB-EC"/>
</dbReference>
<keyword evidence="12" id="KW-1185">Reference proteome</keyword>
<dbReference type="PANTHER" id="PTHR11006">
    <property type="entry name" value="PROTEIN ARGININE N-METHYLTRANSFERASE"/>
    <property type="match status" value="1"/>
</dbReference>
<dbReference type="Proteomes" id="UP000318571">
    <property type="component" value="Chromosome 2"/>
</dbReference>
<evidence type="ECO:0000256" key="1">
    <source>
        <dbReference type="ARBA" id="ARBA00011925"/>
    </source>
</evidence>
<evidence type="ECO:0000259" key="10">
    <source>
        <dbReference type="Pfam" id="PF22528"/>
    </source>
</evidence>
<evidence type="ECO:0000313" key="12">
    <source>
        <dbReference type="Proteomes" id="UP000318571"/>
    </source>
</evidence>
<dbReference type="InterPro" id="IPR036236">
    <property type="entry name" value="Znf_C2H2_sf"/>
</dbReference>
<feature type="domain" description="Protein arginine N-methyltransferase" evidence="10">
    <location>
        <begin position="363"/>
        <end position="521"/>
    </location>
</feature>
<dbReference type="GO" id="GO:0042054">
    <property type="term" value="F:histone methyltransferase activity"/>
    <property type="evidence" value="ECO:0007669"/>
    <property type="project" value="TreeGrafter"/>
</dbReference>
<evidence type="ECO:0000256" key="3">
    <source>
        <dbReference type="ARBA" id="ARBA00022679"/>
    </source>
</evidence>
<dbReference type="Pfam" id="PF13649">
    <property type="entry name" value="Methyltransf_25"/>
    <property type="match status" value="1"/>
</dbReference>
<name>A0A553PBQ2_TIGCA</name>
<dbReference type="Pfam" id="PF22528">
    <property type="entry name" value="PRMT_C"/>
    <property type="match status" value="1"/>
</dbReference>
<dbReference type="OrthoDB" id="7848332at2759"/>
<feature type="coiled-coil region" evidence="8">
    <location>
        <begin position="167"/>
        <end position="194"/>
    </location>
</feature>
<evidence type="ECO:0000256" key="7">
    <source>
        <dbReference type="PROSITE-ProRule" id="PRU01015"/>
    </source>
</evidence>
<proteinExistence type="predicted"/>
<dbReference type="GO" id="GO:0005634">
    <property type="term" value="C:nucleus"/>
    <property type="evidence" value="ECO:0007669"/>
    <property type="project" value="TreeGrafter"/>
</dbReference>
<dbReference type="PROSITE" id="PS51678">
    <property type="entry name" value="SAM_MT_PRMT"/>
    <property type="match status" value="1"/>
</dbReference>
<dbReference type="InterPro" id="IPR029063">
    <property type="entry name" value="SAM-dependent_MTases_sf"/>
</dbReference>
<dbReference type="Gene3D" id="3.40.50.150">
    <property type="entry name" value="Vaccinia Virus protein VP39"/>
    <property type="match status" value="1"/>
</dbReference>
<comment type="catalytic activity">
    <reaction evidence="5">
        <text>L-arginyl-[protein] + 2 S-adenosyl-L-methionine = N(omega),N(omega)-dimethyl-L-arginyl-[protein] + 2 S-adenosyl-L-homocysteine + 2 H(+)</text>
        <dbReference type="Rhea" id="RHEA:48096"/>
        <dbReference type="Rhea" id="RHEA-COMP:10532"/>
        <dbReference type="Rhea" id="RHEA-COMP:11991"/>
        <dbReference type="ChEBI" id="CHEBI:15378"/>
        <dbReference type="ChEBI" id="CHEBI:29965"/>
        <dbReference type="ChEBI" id="CHEBI:57856"/>
        <dbReference type="ChEBI" id="CHEBI:59789"/>
        <dbReference type="ChEBI" id="CHEBI:61897"/>
        <dbReference type="EC" id="2.1.1.319"/>
    </reaction>
    <physiologicalReaction direction="left-to-right" evidence="5">
        <dbReference type="Rhea" id="RHEA:48097"/>
    </physiologicalReaction>
</comment>
<gene>
    <name evidence="11" type="ORF">TCAL_00624</name>
</gene>
<dbReference type="SUPFAM" id="SSF57667">
    <property type="entry name" value="beta-beta-alpha zinc fingers"/>
    <property type="match status" value="1"/>
</dbReference>
<keyword evidence="3 7" id="KW-0808">Transferase</keyword>
<dbReference type="STRING" id="6832.A0A553PBQ2"/>
<dbReference type="Gene3D" id="2.70.160.11">
    <property type="entry name" value="Hnrnp arginine n-methyltransferase1"/>
    <property type="match status" value="1"/>
</dbReference>
<dbReference type="OMA" id="YSHFAIH"/>
<organism evidence="11 12">
    <name type="scientific">Tigriopus californicus</name>
    <name type="common">Marine copepod</name>
    <dbReference type="NCBI Taxonomy" id="6832"/>
    <lineage>
        <taxon>Eukaryota</taxon>
        <taxon>Metazoa</taxon>
        <taxon>Ecdysozoa</taxon>
        <taxon>Arthropoda</taxon>
        <taxon>Crustacea</taxon>
        <taxon>Multicrustacea</taxon>
        <taxon>Hexanauplia</taxon>
        <taxon>Copepoda</taxon>
        <taxon>Harpacticoida</taxon>
        <taxon>Harpacticidae</taxon>
        <taxon>Tigriopus</taxon>
    </lineage>
</organism>
<evidence type="ECO:0000256" key="8">
    <source>
        <dbReference type="SAM" id="Coils"/>
    </source>
</evidence>
<reference evidence="11 12" key="1">
    <citation type="journal article" date="2018" name="Nat. Ecol. Evol.">
        <title>Genomic signatures of mitonuclear coevolution across populations of Tigriopus californicus.</title>
        <authorList>
            <person name="Barreto F.S."/>
            <person name="Watson E.T."/>
            <person name="Lima T.G."/>
            <person name="Willett C.S."/>
            <person name="Edmands S."/>
            <person name="Li W."/>
            <person name="Burton R.S."/>
        </authorList>
    </citation>
    <scope>NUCLEOTIDE SEQUENCE [LARGE SCALE GENOMIC DNA]</scope>
    <source>
        <strain evidence="11 12">San Diego</strain>
    </source>
</reference>
<dbReference type="InterPro" id="IPR041698">
    <property type="entry name" value="Methyltransf_25"/>
</dbReference>
<evidence type="ECO:0000256" key="2">
    <source>
        <dbReference type="ARBA" id="ARBA00022603"/>
    </source>
</evidence>
<keyword evidence="8" id="KW-0175">Coiled coil</keyword>